<evidence type="ECO:0000256" key="2">
    <source>
        <dbReference type="ARBA" id="ARBA00005080"/>
    </source>
</evidence>
<evidence type="ECO:0000259" key="6">
    <source>
        <dbReference type="Pfam" id="PF01227"/>
    </source>
</evidence>
<dbReference type="AlphaFoldDB" id="A0A926DT44"/>
<dbReference type="EC" id="3.5.4.16" evidence="5"/>
<dbReference type="EMBL" id="JACRSQ010000009">
    <property type="protein sequence ID" value="MBC8543478.1"/>
    <property type="molecule type" value="Genomic_DNA"/>
</dbReference>
<dbReference type="GO" id="GO:0006729">
    <property type="term" value="P:tetrahydrobiopterin biosynthetic process"/>
    <property type="evidence" value="ECO:0007669"/>
    <property type="project" value="TreeGrafter"/>
</dbReference>
<dbReference type="PROSITE" id="PS00860">
    <property type="entry name" value="GTP_CYCLOHYDROL_1_2"/>
    <property type="match status" value="1"/>
</dbReference>
<dbReference type="NCBIfam" id="NF006826">
    <property type="entry name" value="PRK09347.1-3"/>
    <property type="match status" value="1"/>
</dbReference>
<gene>
    <name evidence="5 7" type="primary">folE</name>
    <name evidence="7" type="ORF">H8730_07965</name>
</gene>
<comment type="caution">
    <text evidence="7">The sequence shown here is derived from an EMBL/GenBank/DDBJ whole genome shotgun (WGS) entry which is preliminary data.</text>
</comment>
<dbReference type="GO" id="GO:0046654">
    <property type="term" value="P:tetrahydrofolate biosynthetic process"/>
    <property type="evidence" value="ECO:0007669"/>
    <property type="project" value="UniProtKB-UniRule"/>
</dbReference>
<dbReference type="InterPro" id="IPR018234">
    <property type="entry name" value="GTP_CycHdrlase_I_CS"/>
</dbReference>
<keyword evidence="5" id="KW-0547">Nucleotide-binding</keyword>
<proteinExistence type="inferred from homology"/>
<dbReference type="InterPro" id="IPR043134">
    <property type="entry name" value="GTP-CH-I_N"/>
</dbReference>
<evidence type="ECO:0000256" key="3">
    <source>
        <dbReference type="ARBA" id="ARBA00022563"/>
    </source>
</evidence>
<dbReference type="Proteomes" id="UP000657006">
    <property type="component" value="Unassembled WGS sequence"/>
</dbReference>
<dbReference type="PANTHER" id="PTHR11109">
    <property type="entry name" value="GTP CYCLOHYDROLASE I"/>
    <property type="match status" value="1"/>
</dbReference>
<feature type="domain" description="GTP cyclohydrolase I" evidence="6">
    <location>
        <begin position="8"/>
        <end position="181"/>
    </location>
</feature>
<organism evidence="7 8">
    <name type="scientific">Bianquea renquensis</name>
    <dbReference type="NCBI Taxonomy" id="2763661"/>
    <lineage>
        <taxon>Bacteria</taxon>
        <taxon>Bacillati</taxon>
        <taxon>Bacillota</taxon>
        <taxon>Clostridia</taxon>
        <taxon>Eubacteriales</taxon>
        <taxon>Bianqueaceae</taxon>
        <taxon>Bianquea</taxon>
    </lineage>
</organism>
<dbReference type="PROSITE" id="PS00859">
    <property type="entry name" value="GTP_CYCLOHYDROL_1_1"/>
    <property type="match status" value="1"/>
</dbReference>
<evidence type="ECO:0000256" key="1">
    <source>
        <dbReference type="ARBA" id="ARBA00001052"/>
    </source>
</evidence>
<keyword evidence="5" id="KW-0342">GTP-binding</keyword>
<keyword evidence="4 5" id="KW-0378">Hydrolase</keyword>
<comment type="pathway">
    <text evidence="2 5">Cofactor biosynthesis; 7,8-dihydroneopterin triphosphate biosynthesis; 7,8-dihydroneopterin triphosphate from GTP: step 1/1.</text>
</comment>
<comment type="subunit">
    <text evidence="5">Homopolymer.</text>
</comment>
<dbReference type="GO" id="GO:0006730">
    <property type="term" value="P:one-carbon metabolic process"/>
    <property type="evidence" value="ECO:0007669"/>
    <property type="project" value="UniProtKB-UniRule"/>
</dbReference>
<keyword evidence="5" id="KW-0479">Metal-binding</keyword>
<dbReference type="NCBIfam" id="TIGR00063">
    <property type="entry name" value="folE"/>
    <property type="match status" value="1"/>
</dbReference>
<keyword evidence="3 5" id="KW-0554">One-carbon metabolism</keyword>
<keyword evidence="8" id="KW-1185">Reference proteome</keyword>
<dbReference type="GO" id="GO:0005737">
    <property type="term" value="C:cytoplasm"/>
    <property type="evidence" value="ECO:0007669"/>
    <property type="project" value="TreeGrafter"/>
</dbReference>
<dbReference type="InterPro" id="IPR020602">
    <property type="entry name" value="GTP_CycHdrlase_I_dom"/>
</dbReference>
<dbReference type="SUPFAM" id="SSF55620">
    <property type="entry name" value="Tetrahydrobiopterin biosynthesis enzymes-like"/>
    <property type="match status" value="1"/>
</dbReference>
<dbReference type="InterPro" id="IPR043133">
    <property type="entry name" value="GTP-CH-I_C/QueF"/>
</dbReference>
<dbReference type="NCBIfam" id="NF006825">
    <property type="entry name" value="PRK09347.1-2"/>
    <property type="match status" value="1"/>
</dbReference>
<feature type="binding site" evidence="5">
    <location>
        <position position="145"/>
    </location>
    <ligand>
        <name>Zn(2+)</name>
        <dbReference type="ChEBI" id="CHEBI:29105"/>
    </ligand>
</feature>
<reference evidence="7" key="1">
    <citation type="submission" date="2020-08" db="EMBL/GenBank/DDBJ databases">
        <title>Genome public.</title>
        <authorList>
            <person name="Liu C."/>
            <person name="Sun Q."/>
        </authorList>
    </citation>
    <scope>NUCLEOTIDE SEQUENCE</scope>
    <source>
        <strain evidence="7">NSJ-32</strain>
    </source>
</reference>
<feature type="binding site" evidence="5">
    <location>
        <position position="74"/>
    </location>
    <ligand>
        <name>Zn(2+)</name>
        <dbReference type="ChEBI" id="CHEBI:29105"/>
    </ligand>
</feature>
<dbReference type="GO" id="GO:0003934">
    <property type="term" value="F:GTP cyclohydrolase I activity"/>
    <property type="evidence" value="ECO:0007669"/>
    <property type="project" value="UniProtKB-UniRule"/>
</dbReference>
<dbReference type="Gene3D" id="1.10.286.10">
    <property type="match status" value="1"/>
</dbReference>
<dbReference type="FunFam" id="3.30.1130.10:FF:000001">
    <property type="entry name" value="GTP cyclohydrolase 1"/>
    <property type="match status" value="1"/>
</dbReference>
<dbReference type="HAMAP" id="MF_00223">
    <property type="entry name" value="FolE"/>
    <property type="match status" value="1"/>
</dbReference>
<keyword evidence="5" id="KW-0862">Zinc</keyword>
<comment type="similarity">
    <text evidence="5">Belongs to the GTP cyclohydrolase I family.</text>
</comment>
<dbReference type="InterPro" id="IPR001474">
    <property type="entry name" value="GTP_CycHdrlase_I"/>
</dbReference>
<name>A0A926DT44_9FIRM</name>
<feature type="binding site" evidence="5">
    <location>
        <position position="77"/>
    </location>
    <ligand>
        <name>Zn(2+)</name>
        <dbReference type="ChEBI" id="CHEBI:29105"/>
    </ligand>
</feature>
<protein>
    <recommendedName>
        <fullName evidence="5">GTP cyclohydrolase 1</fullName>
        <ecNumber evidence="5">3.5.4.16</ecNumber>
    </recommendedName>
    <alternativeName>
        <fullName evidence="5">GTP cyclohydrolase I</fullName>
        <shortName evidence="5">GTP-CH-I</shortName>
    </alternativeName>
</protein>
<sequence length="183" mass="20740">MKERILPAFKRLIEICGDDPSREGMEETPFRALKAFLEYTKGYGTDPADHLATTFPAQNQDLVLIRDIEFFSLCEHHLAPFYGKCHVAYIPKQRITGLSKLARVVEGYARRFQVQERMTEQIADAVMDRLDAQGAICVIEARHMCMAMRGVAKPDAVTTTSAIRGIYHDDSDLRMETMNLIKG</sequence>
<evidence type="ECO:0000256" key="5">
    <source>
        <dbReference type="HAMAP-Rule" id="MF_00223"/>
    </source>
</evidence>
<evidence type="ECO:0000313" key="8">
    <source>
        <dbReference type="Proteomes" id="UP000657006"/>
    </source>
</evidence>
<comment type="catalytic activity">
    <reaction evidence="1 5">
        <text>GTP + H2O = 7,8-dihydroneopterin 3'-triphosphate + formate + H(+)</text>
        <dbReference type="Rhea" id="RHEA:17473"/>
        <dbReference type="ChEBI" id="CHEBI:15377"/>
        <dbReference type="ChEBI" id="CHEBI:15378"/>
        <dbReference type="ChEBI" id="CHEBI:15740"/>
        <dbReference type="ChEBI" id="CHEBI:37565"/>
        <dbReference type="ChEBI" id="CHEBI:58462"/>
        <dbReference type="EC" id="3.5.4.16"/>
    </reaction>
</comment>
<accession>A0A926DT44</accession>
<dbReference type="Pfam" id="PF01227">
    <property type="entry name" value="GTP_cyclohydroI"/>
    <property type="match status" value="1"/>
</dbReference>
<dbReference type="PANTHER" id="PTHR11109:SF7">
    <property type="entry name" value="GTP CYCLOHYDROLASE 1"/>
    <property type="match status" value="1"/>
</dbReference>
<evidence type="ECO:0000256" key="4">
    <source>
        <dbReference type="ARBA" id="ARBA00022801"/>
    </source>
</evidence>
<dbReference type="Gene3D" id="3.30.1130.10">
    <property type="match status" value="1"/>
</dbReference>
<evidence type="ECO:0000313" key="7">
    <source>
        <dbReference type="EMBL" id="MBC8543478.1"/>
    </source>
</evidence>
<dbReference type="GO" id="GO:0008270">
    <property type="term" value="F:zinc ion binding"/>
    <property type="evidence" value="ECO:0007669"/>
    <property type="project" value="UniProtKB-UniRule"/>
</dbReference>
<dbReference type="GO" id="GO:0005525">
    <property type="term" value="F:GTP binding"/>
    <property type="evidence" value="ECO:0007669"/>
    <property type="project" value="UniProtKB-KW"/>
</dbReference>